<proteinExistence type="predicted"/>
<gene>
    <name evidence="1" type="ORF">SEA_TORTELLINI_56</name>
</gene>
<sequence>MVNQVQTYRPPAAQPSNISQATAVEQSRAVAQVQAQIVVAQNCPRNIQRATAEMQEVCRTLAMAEQAFYQVPNRGNGASVHLMRELARIWGNIEHGSKELARNEDSSEIEAFAWDMQTNSRTSRTYIVPHERMKGKNREKLENLGDITNNNNNVAARAVRECIANVLPKWFTEQAQTICRQTLEHGEGKPLPERIAEMLGVFKGIGISEAQIEAKLRKKRGQWDAGDVAQMGIAYTSITRDGYDKDELFPPVEGGVSVEQIAKRGSKQKAEPVPDVQMATKEQLDRLAVIQKAEKYTDADWFSFLAEAAGVQAKRAADLTFEEAARAIAVFDGPDGDAL</sequence>
<reference evidence="2" key="1">
    <citation type="submission" date="2016-08" db="EMBL/GenBank/DDBJ databases">
        <authorList>
            <person name="Seilhamer J.J."/>
        </authorList>
    </citation>
    <scope>NUCLEOTIDE SEQUENCE [LARGE SCALE GENOMIC DNA]</scope>
</reference>
<dbReference type="OrthoDB" id="14153at10239"/>
<protein>
    <recommendedName>
        <fullName evidence="3">SsDNA binding protein</fullName>
    </recommendedName>
</protein>
<dbReference type="EMBL" id="KX648391">
    <property type="protein sequence ID" value="AOT25801.1"/>
    <property type="molecule type" value="Genomic_DNA"/>
</dbReference>
<dbReference type="Proteomes" id="UP000222614">
    <property type="component" value="Segment"/>
</dbReference>
<evidence type="ECO:0000313" key="2">
    <source>
        <dbReference type="Proteomes" id="UP000222614"/>
    </source>
</evidence>
<organism evidence="1 2">
    <name type="scientific">Mycobacterium phage Tortellini</name>
    <dbReference type="NCBI Taxonomy" id="1897497"/>
    <lineage>
        <taxon>Viruses</taxon>
        <taxon>Duplodnaviria</taxon>
        <taxon>Heunggongvirae</taxon>
        <taxon>Uroviricota</taxon>
        <taxon>Caudoviricetes</taxon>
        <taxon>Pclasvirinae</taxon>
        <taxon>Tortellinivirus</taxon>
        <taxon>Tortellinivirus tortellini</taxon>
        <taxon>Mycobacterium virus Tortellini</taxon>
    </lineage>
</organism>
<evidence type="ECO:0008006" key="3">
    <source>
        <dbReference type="Google" id="ProtNLM"/>
    </source>
</evidence>
<accession>A0A1D8EX63</accession>
<keyword evidence="2" id="KW-1185">Reference proteome</keyword>
<evidence type="ECO:0000313" key="1">
    <source>
        <dbReference type="EMBL" id="AOT25801.1"/>
    </source>
</evidence>
<name>A0A1D8EX63_9CAUD</name>